<keyword evidence="8" id="KW-0963">Cytoplasm</keyword>
<keyword evidence="8" id="KW-0464">Manganese</keyword>
<evidence type="ECO:0000256" key="3">
    <source>
        <dbReference type="ARBA" id="ARBA00009528"/>
    </source>
</evidence>
<dbReference type="Gene3D" id="3.40.630.10">
    <property type="entry name" value="Zn peptidases"/>
    <property type="match status" value="1"/>
</dbReference>
<gene>
    <name evidence="8" type="primary">pepA</name>
    <name evidence="10" type="ORF">V2V91_07140</name>
</gene>
<evidence type="ECO:0000313" key="11">
    <source>
        <dbReference type="Proteomes" id="UP001351900"/>
    </source>
</evidence>
<keyword evidence="5 8" id="KW-0645">Protease</keyword>
<dbReference type="InterPro" id="IPR011356">
    <property type="entry name" value="Leucine_aapep/pepB"/>
</dbReference>
<dbReference type="SUPFAM" id="SSF53187">
    <property type="entry name" value="Zn-dependent exopeptidases"/>
    <property type="match status" value="1"/>
</dbReference>
<dbReference type="InterPro" id="IPR043472">
    <property type="entry name" value="Macro_dom-like"/>
</dbReference>
<feature type="active site" evidence="8">
    <location>
        <position position="261"/>
    </location>
</feature>
<feature type="active site" evidence="8">
    <location>
        <position position="335"/>
    </location>
</feature>
<dbReference type="RefSeq" id="WP_331791323.1">
    <property type="nucleotide sequence ID" value="NZ_BAAAUO010000013.1"/>
</dbReference>
<dbReference type="InterPro" id="IPR000819">
    <property type="entry name" value="Peptidase_M17_C"/>
</dbReference>
<feature type="binding site" evidence="8">
    <location>
        <position position="333"/>
    </location>
    <ligand>
        <name>Mn(2+)</name>
        <dbReference type="ChEBI" id="CHEBI:29035"/>
        <label>2</label>
    </ligand>
</feature>
<dbReference type="PRINTS" id="PR00481">
    <property type="entry name" value="LAMNOPPTDASE"/>
</dbReference>
<dbReference type="Gene3D" id="3.40.220.10">
    <property type="entry name" value="Leucine Aminopeptidase, subunit E, domain 1"/>
    <property type="match status" value="1"/>
</dbReference>
<feature type="binding site" evidence="8">
    <location>
        <position position="254"/>
    </location>
    <ligand>
        <name>Mn(2+)</name>
        <dbReference type="ChEBI" id="CHEBI:29035"/>
        <label>2</label>
    </ligand>
</feature>
<evidence type="ECO:0000259" key="9">
    <source>
        <dbReference type="PROSITE" id="PS00631"/>
    </source>
</evidence>
<comment type="function">
    <text evidence="7 8">Presumably involved in the processing and regular turnover of intracellular proteins. Catalyzes the removal of unsubstituted N-terminal amino acids from various peptides.</text>
</comment>
<comment type="cofactor">
    <cofactor evidence="8">
        <name>Mn(2+)</name>
        <dbReference type="ChEBI" id="CHEBI:29035"/>
    </cofactor>
    <text evidence="8">Binds 2 manganese ions per subunit.</text>
</comment>
<evidence type="ECO:0000256" key="4">
    <source>
        <dbReference type="ARBA" id="ARBA00022438"/>
    </source>
</evidence>
<comment type="catalytic activity">
    <reaction evidence="2 8">
        <text>Release of an N-terminal amino acid, preferentially leucine, but not glutamic or aspartic acids.</text>
        <dbReference type="EC" id="3.4.11.10"/>
    </reaction>
</comment>
<dbReference type="EC" id="3.4.11.1" evidence="8"/>
<feature type="binding site" evidence="8">
    <location>
        <position position="249"/>
    </location>
    <ligand>
        <name>Mn(2+)</name>
        <dbReference type="ChEBI" id="CHEBI:29035"/>
        <label>2</label>
    </ligand>
</feature>
<feature type="domain" description="Cytosol aminopeptidase" evidence="9">
    <location>
        <begin position="329"/>
        <end position="336"/>
    </location>
</feature>
<dbReference type="SUPFAM" id="SSF52949">
    <property type="entry name" value="Macro domain-like"/>
    <property type="match status" value="1"/>
</dbReference>
<dbReference type="GO" id="GO:0004177">
    <property type="term" value="F:aminopeptidase activity"/>
    <property type="evidence" value="ECO:0007669"/>
    <property type="project" value="UniProtKB-KW"/>
</dbReference>
<comment type="similarity">
    <text evidence="3 8">Belongs to the peptidase M17 family.</text>
</comment>
<dbReference type="Proteomes" id="UP001351900">
    <property type="component" value="Unassembled WGS sequence"/>
</dbReference>
<dbReference type="InterPro" id="IPR008283">
    <property type="entry name" value="Peptidase_M17_N"/>
</dbReference>
<evidence type="ECO:0000256" key="1">
    <source>
        <dbReference type="ARBA" id="ARBA00000135"/>
    </source>
</evidence>
<keyword evidence="11" id="KW-1185">Reference proteome</keyword>
<evidence type="ECO:0000256" key="5">
    <source>
        <dbReference type="ARBA" id="ARBA00022670"/>
    </source>
</evidence>
<dbReference type="EC" id="3.4.11.10" evidence="8"/>
<dbReference type="PROSITE" id="PS00631">
    <property type="entry name" value="CYTOSOL_AP"/>
    <property type="match status" value="1"/>
</dbReference>
<comment type="caution">
    <text evidence="10">The sequence shown here is derived from an EMBL/GenBank/DDBJ whole genome shotgun (WGS) entry which is preliminary data.</text>
</comment>
<organism evidence="10 11">
    <name type="scientific">Microbacterium schleiferi</name>
    <dbReference type="NCBI Taxonomy" id="69362"/>
    <lineage>
        <taxon>Bacteria</taxon>
        <taxon>Bacillati</taxon>
        <taxon>Actinomycetota</taxon>
        <taxon>Actinomycetes</taxon>
        <taxon>Micrococcales</taxon>
        <taxon>Microbacteriaceae</taxon>
        <taxon>Microbacterium</taxon>
    </lineage>
</organism>
<comment type="catalytic activity">
    <reaction evidence="1 8">
        <text>Release of an N-terminal amino acid, Xaa-|-Yaa-, in which Xaa is preferably Leu, but may be other amino acids including Pro although not Arg or Lys, and Yaa may be Pro. Amino acid amides and methyl esters are also readily hydrolyzed, but rates on arylamides are exceedingly low.</text>
        <dbReference type="EC" id="3.4.11.1"/>
    </reaction>
</comment>
<evidence type="ECO:0000256" key="6">
    <source>
        <dbReference type="ARBA" id="ARBA00022801"/>
    </source>
</evidence>
<evidence type="ECO:0000256" key="2">
    <source>
        <dbReference type="ARBA" id="ARBA00000967"/>
    </source>
</evidence>
<dbReference type="Pfam" id="PF00883">
    <property type="entry name" value="Peptidase_M17"/>
    <property type="match status" value="1"/>
</dbReference>
<dbReference type="EMBL" id="JAZHOV010000003">
    <property type="protein sequence ID" value="MEF2254912.1"/>
    <property type="molecule type" value="Genomic_DNA"/>
</dbReference>
<feature type="binding site" evidence="8">
    <location>
        <position position="272"/>
    </location>
    <ligand>
        <name>Mn(2+)</name>
        <dbReference type="ChEBI" id="CHEBI:29035"/>
        <label>2</label>
    </ligand>
</feature>
<keyword evidence="4 8" id="KW-0031">Aminopeptidase</keyword>
<evidence type="ECO:0000256" key="8">
    <source>
        <dbReference type="HAMAP-Rule" id="MF_00181"/>
    </source>
</evidence>
<keyword evidence="6 8" id="KW-0378">Hydrolase</keyword>
<proteinExistence type="inferred from homology"/>
<name>A0ABU7V5F5_9MICO</name>
<dbReference type="NCBIfam" id="NF002073">
    <property type="entry name" value="PRK00913.1-2"/>
    <property type="match status" value="1"/>
</dbReference>
<accession>A0ABU7V5F5</accession>
<protein>
    <recommendedName>
        <fullName evidence="8">Probable cytosol aminopeptidase</fullName>
        <ecNumber evidence="8">3.4.11.1</ecNumber>
    </recommendedName>
    <alternativeName>
        <fullName evidence="8">Leucine aminopeptidase</fullName>
        <shortName evidence="8">LAP</shortName>
        <ecNumber evidence="8">3.4.11.10</ecNumber>
    </alternativeName>
    <alternativeName>
        <fullName evidence="8">Leucyl aminopeptidase</fullName>
    </alternativeName>
</protein>
<comment type="subcellular location">
    <subcellularLocation>
        <location evidence="8">Cytoplasm</location>
    </subcellularLocation>
</comment>
<dbReference type="PANTHER" id="PTHR11963:SF23">
    <property type="entry name" value="CYTOSOL AMINOPEPTIDASE"/>
    <property type="match status" value="1"/>
</dbReference>
<evidence type="ECO:0000256" key="7">
    <source>
        <dbReference type="ARBA" id="ARBA00049972"/>
    </source>
</evidence>
<keyword evidence="8" id="KW-0479">Metal-binding</keyword>
<dbReference type="InterPro" id="IPR023042">
    <property type="entry name" value="Peptidase_M17_leu_NH2_pept"/>
</dbReference>
<reference evidence="10 11" key="1">
    <citation type="submission" date="2024-01" db="EMBL/GenBank/DDBJ databases">
        <title>the genome sequence of strain Microbacterium schleiferi NBRC 15075.</title>
        <authorList>
            <person name="Ding Y."/>
            <person name="Zhang G."/>
        </authorList>
    </citation>
    <scope>NUCLEOTIDE SEQUENCE [LARGE SCALE GENOMIC DNA]</scope>
    <source>
        <strain evidence="10 11">NBRC 15075</strain>
    </source>
</reference>
<dbReference type="PANTHER" id="PTHR11963">
    <property type="entry name" value="LEUCINE AMINOPEPTIDASE-RELATED"/>
    <property type="match status" value="1"/>
</dbReference>
<dbReference type="CDD" id="cd00433">
    <property type="entry name" value="Peptidase_M17"/>
    <property type="match status" value="1"/>
</dbReference>
<dbReference type="HAMAP" id="MF_00181">
    <property type="entry name" value="Cytosol_peptidase_M17"/>
    <property type="match status" value="1"/>
</dbReference>
<dbReference type="Pfam" id="PF02789">
    <property type="entry name" value="Peptidase_M17_N"/>
    <property type="match status" value="1"/>
</dbReference>
<feature type="binding site" evidence="8">
    <location>
        <position position="333"/>
    </location>
    <ligand>
        <name>Mn(2+)</name>
        <dbReference type="ChEBI" id="CHEBI:29035"/>
        <label>1</label>
    </ligand>
</feature>
<evidence type="ECO:0000313" key="10">
    <source>
        <dbReference type="EMBL" id="MEF2254912.1"/>
    </source>
</evidence>
<sequence length="494" mass="50663">MASPVVDFSEAPITEHDADAVMLVIPLVSATTDDEWQALPGLRDALESIGFTGALGSYARVAVSQLFTQPVAVVGSGAGRDAASVRNAVGVGCRTLTGFAAVAVALPFHETADAALAAAEGAGLGSYSFASFKKEPPKPRATRVVVHTAAAVSPADAARIRAVIAAVALVKDLVTTPADALGPADMAQATSVLLSDLPATVRVWNEAELEAGGFGGILGVGRGSVRPPRLVRAEYAPDGATRHVALVGKGITFDSGGLSLKPAAGMVDMKYDMCGAATVLAVLRAVAEIGAPVRVSAWLCLAENMPSGTATRPGDVLRIADGTTVEVLNTDAEGRLVLADGLVAASREHPDLIVDVATLTGAITTALGTRHAGVMGDDETVARYLAAADRVNELAWQMPLPDHMVDELDSPIADLRNAKVGDPAGGSLFAGLFLRHFVGTRDDAEGGGSRIPWVHLDIAGVGMNKGAPFGFTDKGPTAATTRSLIEFVLSEASR</sequence>
<feature type="binding site" evidence="8">
    <location>
        <position position="254"/>
    </location>
    <ligand>
        <name>Mn(2+)</name>
        <dbReference type="ChEBI" id="CHEBI:29035"/>
        <label>1</label>
    </ligand>
</feature>
<feature type="binding site" evidence="8">
    <location>
        <position position="331"/>
    </location>
    <ligand>
        <name>Mn(2+)</name>
        <dbReference type="ChEBI" id="CHEBI:29035"/>
        <label>1</label>
    </ligand>
</feature>